<evidence type="ECO:0000256" key="6">
    <source>
        <dbReference type="HAMAP-Rule" id="MF_01342"/>
    </source>
</evidence>
<dbReference type="InterPro" id="IPR000114">
    <property type="entry name" value="Ribosomal_uL16_bact-type"/>
</dbReference>
<dbReference type="GO" id="GO:0019843">
    <property type="term" value="F:rRNA binding"/>
    <property type="evidence" value="ECO:0007669"/>
    <property type="project" value="UniProtKB-UniRule"/>
</dbReference>
<keyword evidence="2 6" id="KW-0820">tRNA-binding</keyword>
<organism evidence="9 10">
    <name type="scientific">Candidatus Falkowbacteria bacterium RIFOXYC2_FULL_36_12</name>
    <dbReference type="NCBI Taxonomy" id="1798002"/>
    <lineage>
        <taxon>Bacteria</taxon>
        <taxon>Candidatus Falkowiibacteriota</taxon>
    </lineage>
</organism>
<dbReference type="HAMAP" id="MF_01342">
    <property type="entry name" value="Ribosomal_uL16"/>
    <property type="match status" value="1"/>
</dbReference>
<comment type="function">
    <text evidence="6 8">Binds 23S rRNA and is also seen to make contacts with the A and possibly P site tRNAs.</text>
</comment>
<dbReference type="PANTHER" id="PTHR12220:SF13">
    <property type="entry name" value="LARGE RIBOSOMAL SUBUNIT PROTEIN UL16M"/>
    <property type="match status" value="1"/>
</dbReference>
<evidence type="ECO:0000256" key="7">
    <source>
        <dbReference type="RuleBase" id="RU004413"/>
    </source>
</evidence>
<dbReference type="GO" id="GO:0003735">
    <property type="term" value="F:structural constituent of ribosome"/>
    <property type="evidence" value="ECO:0007669"/>
    <property type="project" value="InterPro"/>
</dbReference>
<dbReference type="EMBL" id="MFGJ01000008">
    <property type="protein sequence ID" value="OGF30974.1"/>
    <property type="molecule type" value="Genomic_DNA"/>
</dbReference>
<dbReference type="SUPFAM" id="SSF54686">
    <property type="entry name" value="Ribosomal protein L16p/L10e"/>
    <property type="match status" value="1"/>
</dbReference>
<comment type="caution">
    <text evidence="9">The sequence shown here is derived from an EMBL/GenBank/DDBJ whole genome shotgun (WGS) entry which is preliminary data.</text>
</comment>
<evidence type="ECO:0000313" key="9">
    <source>
        <dbReference type="EMBL" id="OGF30974.1"/>
    </source>
</evidence>
<dbReference type="AlphaFoldDB" id="A0A1F5SW69"/>
<keyword evidence="6 8" id="KW-0694">RNA-binding</keyword>
<dbReference type="InterPro" id="IPR020798">
    <property type="entry name" value="Ribosomal_uL16_CS"/>
</dbReference>
<dbReference type="PROSITE" id="PS00586">
    <property type="entry name" value="RIBOSOMAL_L16_1"/>
    <property type="match status" value="1"/>
</dbReference>
<dbReference type="Proteomes" id="UP000179001">
    <property type="component" value="Unassembled WGS sequence"/>
</dbReference>
<dbReference type="GO" id="GO:0000049">
    <property type="term" value="F:tRNA binding"/>
    <property type="evidence" value="ECO:0007669"/>
    <property type="project" value="UniProtKB-KW"/>
</dbReference>
<evidence type="ECO:0000256" key="3">
    <source>
        <dbReference type="ARBA" id="ARBA00022980"/>
    </source>
</evidence>
<comment type="similarity">
    <text evidence="1 6 7">Belongs to the universal ribosomal protein uL16 family.</text>
</comment>
<evidence type="ECO:0000256" key="1">
    <source>
        <dbReference type="ARBA" id="ARBA00008931"/>
    </source>
</evidence>
<dbReference type="Pfam" id="PF00252">
    <property type="entry name" value="Ribosomal_L16"/>
    <property type="match status" value="1"/>
</dbReference>
<dbReference type="GO" id="GO:0022625">
    <property type="term" value="C:cytosolic large ribosomal subunit"/>
    <property type="evidence" value="ECO:0007669"/>
    <property type="project" value="TreeGrafter"/>
</dbReference>
<evidence type="ECO:0000313" key="10">
    <source>
        <dbReference type="Proteomes" id="UP000179001"/>
    </source>
</evidence>
<dbReference type="Gene3D" id="3.90.1170.10">
    <property type="entry name" value="Ribosomal protein L10e/L16"/>
    <property type="match status" value="1"/>
</dbReference>
<reference evidence="9 10" key="1">
    <citation type="journal article" date="2016" name="Nat. Commun.">
        <title>Thousands of microbial genomes shed light on interconnected biogeochemical processes in an aquifer system.</title>
        <authorList>
            <person name="Anantharaman K."/>
            <person name="Brown C.T."/>
            <person name="Hug L.A."/>
            <person name="Sharon I."/>
            <person name="Castelle C.J."/>
            <person name="Probst A.J."/>
            <person name="Thomas B.C."/>
            <person name="Singh A."/>
            <person name="Wilkins M.J."/>
            <person name="Karaoz U."/>
            <person name="Brodie E.L."/>
            <person name="Williams K.H."/>
            <person name="Hubbard S.S."/>
            <person name="Banfield J.F."/>
        </authorList>
    </citation>
    <scope>NUCLEOTIDE SEQUENCE [LARGE SCALE GENOMIC DNA]</scope>
</reference>
<name>A0A1F5SW69_9BACT</name>
<proteinExistence type="inferred from homology"/>
<comment type="subunit">
    <text evidence="6 8">Part of the 50S ribosomal subunit.</text>
</comment>
<sequence>MLIPKKVKHRKCHKARGRGKTHLATSLVNLDFGDYGIKAMSGGWVSSRQLEAARRAMVRYIKRGGKIWVRIFPNRPVTSKGTHFTMGSGKGSPEYYVAVVHPGMVLFEMSGVTKELANEALRRASHKLPLKTKMISQEE</sequence>
<evidence type="ECO:0000256" key="4">
    <source>
        <dbReference type="ARBA" id="ARBA00023274"/>
    </source>
</evidence>
<dbReference type="PRINTS" id="PR00060">
    <property type="entry name" value="RIBOSOMALL16"/>
</dbReference>
<keyword evidence="3 6" id="KW-0689">Ribosomal protein</keyword>
<dbReference type="InterPro" id="IPR036920">
    <property type="entry name" value="Ribosomal_uL16_sf"/>
</dbReference>
<gene>
    <name evidence="6" type="primary">rplP</name>
    <name evidence="9" type="ORF">A2478_00845</name>
</gene>
<keyword evidence="4 6" id="KW-0687">Ribonucleoprotein</keyword>
<protein>
    <recommendedName>
        <fullName evidence="5 6">Large ribosomal subunit protein uL16</fullName>
    </recommendedName>
</protein>
<dbReference type="NCBIfam" id="TIGR01164">
    <property type="entry name" value="rplP_bact"/>
    <property type="match status" value="1"/>
</dbReference>
<dbReference type="InterPro" id="IPR047873">
    <property type="entry name" value="Ribosomal_uL16"/>
</dbReference>
<dbReference type="PANTHER" id="PTHR12220">
    <property type="entry name" value="50S/60S RIBOSOMAL PROTEIN L16"/>
    <property type="match status" value="1"/>
</dbReference>
<dbReference type="FunFam" id="3.90.1170.10:FF:000001">
    <property type="entry name" value="50S ribosomal protein L16"/>
    <property type="match status" value="1"/>
</dbReference>
<dbReference type="GO" id="GO:0006412">
    <property type="term" value="P:translation"/>
    <property type="evidence" value="ECO:0007669"/>
    <property type="project" value="UniProtKB-UniRule"/>
</dbReference>
<accession>A0A1F5SW69</accession>
<evidence type="ECO:0000256" key="5">
    <source>
        <dbReference type="ARBA" id="ARBA00035198"/>
    </source>
</evidence>
<dbReference type="CDD" id="cd01433">
    <property type="entry name" value="Ribosomal_L16_L10e"/>
    <property type="match status" value="1"/>
</dbReference>
<evidence type="ECO:0000256" key="2">
    <source>
        <dbReference type="ARBA" id="ARBA00022555"/>
    </source>
</evidence>
<keyword evidence="6 8" id="KW-0699">rRNA-binding</keyword>
<dbReference type="InterPro" id="IPR016180">
    <property type="entry name" value="Ribosomal_uL16_dom"/>
</dbReference>
<evidence type="ECO:0000256" key="8">
    <source>
        <dbReference type="RuleBase" id="RU004414"/>
    </source>
</evidence>
<dbReference type="STRING" id="1798002.A2478_00845"/>